<dbReference type="Gene3D" id="1.10.287.520">
    <property type="entry name" value="Helix hairpin bin"/>
    <property type="match status" value="1"/>
</dbReference>
<feature type="signal peptide" evidence="1">
    <location>
        <begin position="1"/>
        <end position="28"/>
    </location>
</feature>
<evidence type="ECO:0000256" key="1">
    <source>
        <dbReference type="SAM" id="SignalP"/>
    </source>
</evidence>
<dbReference type="Pfam" id="PF07313">
    <property type="entry name" value="AmiA-like"/>
    <property type="match status" value="1"/>
</dbReference>
<evidence type="ECO:0008006" key="4">
    <source>
        <dbReference type="Google" id="ProtNLM"/>
    </source>
</evidence>
<feature type="chain" id="PRO_5009743970" description="DUF1460 domain-containing protein" evidence="1">
    <location>
        <begin position="29"/>
        <end position="341"/>
    </location>
</feature>
<dbReference type="STRING" id="1034943.BN59_00005"/>
<name>A0A078KRZ1_9GAMM</name>
<protein>
    <recommendedName>
        <fullName evidence="4">DUF1460 domain-containing protein</fullName>
    </recommendedName>
</protein>
<dbReference type="InterPro" id="IPR010846">
    <property type="entry name" value="AmiA-like"/>
</dbReference>
<sequence>MRLVYLRKTRKWIAFTTFLLLLSPSLEAEVSPIQQQTDAVITKLYQTLDNNPPTNMPNRLDAISSEFIGKVYLLGALGEGPDALYDQEPRYRMDAFDCDTYVTTVLALALAKNQQGFKQCLSKVRYKDGQVDFISRNHFMSLDWNPNNQQQNFIQDITESIKDGNHQAVAQIATALIDKPSWYEHFSNKNIRLNSADENEHTKRLAELKVAGSKLEKQNASIPYLPLTSLFDSQGHPNLFLFEQIPNGAIIEIVRPNWNLRELIGTNLNVSHLGFAFWKNGTLLFRQASSQYGKVVEVPLIDYLRETMKSPTIKGINVEVVVPQSPLDEQCINPKMISKSP</sequence>
<dbReference type="InterPro" id="IPR038765">
    <property type="entry name" value="Papain-like_cys_pep_sf"/>
</dbReference>
<evidence type="ECO:0000313" key="2">
    <source>
        <dbReference type="EMBL" id="CDZ75747.1"/>
    </source>
</evidence>
<accession>A0A078KRZ1</accession>
<organism evidence="2 3">
    <name type="scientific">Legionella massiliensis</name>
    <dbReference type="NCBI Taxonomy" id="1034943"/>
    <lineage>
        <taxon>Bacteria</taxon>
        <taxon>Pseudomonadati</taxon>
        <taxon>Pseudomonadota</taxon>
        <taxon>Gammaproteobacteria</taxon>
        <taxon>Legionellales</taxon>
        <taxon>Legionellaceae</taxon>
        <taxon>Legionella</taxon>
    </lineage>
</organism>
<dbReference type="Gene3D" id="2.30.260.10">
    <property type="entry name" value="putative xylanase like domain"/>
    <property type="match status" value="1"/>
</dbReference>
<dbReference type="RefSeq" id="WP_052403049.1">
    <property type="nucleotide sequence ID" value="NZ_CCVW01000001.1"/>
</dbReference>
<keyword evidence="3" id="KW-1185">Reference proteome</keyword>
<keyword evidence="1" id="KW-0732">Signal</keyword>
<reference evidence="2 3" key="1">
    <citation type="submission" date="2014-06" db="EMBL/GenBank/DDBJ databases">
        <authorList>
            <person name="Urmite Genomes Urmite Genomes"/>
        </authorList>
    </citation>
    <scope>NUCLEOTIDE SEQUENCE [LARGE SCALE GENOMIC DNA]</scope>
</reference>
<dbReference type="Proteomes" id="UP000044071">
    <property type="component" value="Unassembled WGS sequence"/>
</dbReference>
<dbReference type="SUPFAM" id="SSF54001">
    <property type="entry name" value="Cysteine proteinases"/>
    <property type="match status" value="1"/>
</dbReference>
<dbReference type="AlphaFoldDB" id="A0A078KRZ1"/>
<proteinExistence type="predicted"/>
<dbReference type="EMBL" id="CCSB01000001">
    <property type="protein sequence ID" value="CDZ75747.1"/>
    <property type="molecule type" value="Genomic_DNA"/>
</dbReference>
<dbReference type="OrthoDB" id="8740273at2"/>
<dbReference type="Gene3D" id="1.10.3670.10">
    <property type="entry name" value="Putative xylanase like domain"/>
    <property type="match status" value="1"/>
</dbReference>
<gene>
    <name evidence="2" type="ORF">BN59_00005</name>
</gene>
<dbReference type="eggNOG" id="COG2027">
    <property type="taxonomic scope" value="Bacteria"/>
</dbReference>
<evidence type="ECO:0000313" key="3">
    <source>
        <dbReference type="Proteomes" id="UP000044071"/>
    </source>
</evidence>